<reference evidence="2" key="1">
    <citation type="submission" date="2009-04" db="EMBL/GenBank/DDBJ databases">
        <authorList>
            <person name="Weinstock G."/>
            <person name="Sodergren E."/>
            <person name="Clifton S."/>
            <person name="Fulton L."/>
            <person name="Fulton B."/>
            <person name="Courtney L."/>
            <person name="Fronick C."/>
            <person name="Harrison M."/>
            <person name="Strong C."/>
            <person name="Farmer C."/>
            <person name="Delahaunty K."/>
            <person name="Markovic C."/>
            <person name="Hall O."/>
            <person name="Minx P."/>
            <person name="Tomlinson C."/>
            <person name="Mitreva M."/>
            <person name="Nelson J."/>
            <person name="Hou S."/>
            <person name="Wollam A."/>
            <person name="Pepin K.H."/>
            <person name="Johnson M."/>
            <person name="Bhonagiri V."/>
            <person name="Nash W.E."/>
            <person name="Warren W."/>
            <person name="Chinwalla A."/>
            <person name="Mardis E.R."/>
            <person name="Wilson R.K."/>
        </authorList>
    </citation>
    <scope>NUCLEOTIDE SEQUENCE [LARGE SCALE GENOMIC DNA]</scope>
    <source>
        <strain evidence="2">ATCC 51147</strain>
    </source>
</reference>
<dbReference type="Proteomes" id="UP000003009">
    <property type="component" value="Unassembled WGS sequence"/>
</dbReference>
<proteinExistence type="predicted"/>
<keyword evidence="3" id="KW-1185">Reference proteome</keyword>
<evidence type="ECO:0000313" key="2">
    <source>
        <dbReference type="EMBL" id="EEP67741.1"/>
    </source>
</evidence>
<name>C4GIW9_9NEIS</name>
<protein>
    <recommendedName>
        <fullName evidence="1">Antirepressor protein ant N-terminal domain-containing protein</fullName>
    </recommendedName>
</protein>
<dbReference type="OrthoDB" id="1042522at2"/>
<dbReference type="InterPro" id="IPR018875">
    <property type="entry name" value="Antirepressor_Ant_N"/>
</dbReference>
<gene>
    <name evidence="2" type="ORF">GCWU000324_01991</name>
</gene>
<dbReference type="RefSeq" id="WP_003796849.1">
    <property type="nucleotide sequence ID" value="NZ_GG665872.1"/>
</dbReference>
<organism evidence="2 3">
    <name type="scientific">Kingella oralis ATCC 51147</name>
    <dbReference type="NCBI Taxonomy" id="629741"/>
    <lineage>
        <taxon>Bacteria</taxon>
        <taxon>Pseudomonadati</taxon>
        <taxon>Pseudomonadota</taxon>
        <taxon>Betaproteobacteria</taxon>
        <taxon>Neisseriales</taxon>
        <taxon>Neisseriaceae</taxon>
        <taxon>Kingella</taxon>
    </lineage>
</organism>
<comment type="caution">
    <text evidence="2">The sequence shown here is derived from an EMBL/GenBank/DDBJ whole genome shotgun (WGS) entry which is preliminary data.</text>
</comment>
<evidence type="ECO:0000259" key="1">
    <source>
        <dbReference type="Pfam" id="PF10547"/>
    </source>
</evidence>
<evidence type="ECO:0000313" key="3">
    <source>
        <dbReference type="Proteomes" id="UP000003009"/>
    </source>
</evidence>
<dbReference type="AlphaFoldDB" id="C4GIW9"/>
<accession>C4GIW9</accession>
<feature type="domain" description="Antirepressor protein ant N-terminal" evidence="1">
    <location>
        <begin position="6"/>
        <end position="116"/>
    </location>
</feature>
<dbReference type="EMBL" id="ACJW02000003">
    <property type="protein sequence ID" value="EEP67741.1"/>
    <property type="molecule type" value="Genomic_DNA"/>
</dbReference>
<dbReference type="Pfam" id="PF10547">
    <property type="entry name" value="P22_AR_N"/>
    <property type="match status" value="1"/>
</dbReference>
<dbReference type="GeneID" id="84906040"/>
<sequence length="174" mass="19778">MNTLISIPFHHKPLCLIDADGKPYVAMRPIVDGMGIDWKTQERKLKSRFASTVVIMPTVALDGKQREMLCLPLEKLPAWLLSIDPRKVAPTIRANVERYQAESEAALWNYWTTGIAKQDEIRREMAELAADEAASFRRGSQAGKSLYTRKLEKQRNELALAALQRELPFVWGNV</sequence>
<dbReference type="STRING" id="629741.GCWU000324_01991"/>
<dbReference type="HOGENOM" id="CLU_123799_0_0_4"/>
<dbReference type="PRINTS" id="PR01994">
    <property type="entry name" value="ANTIREPRESSR"/>
</dbReference>